<dbReference type="Pfam" id="PF05726">
    <property type="entry name" value="Pirin_C"/>
    <property type="match status" value="1"/>
</dbReference>
<dbReference type="AlphaFoldDB" id="A0A1G7NCN1"/>
<protein>
    <recommendedName>
        <fullName evidence="8">Pirin family protein</fullName>
    </recommendedName>
</protein>
<evidence type="ECO:0000313" key="7">
    <source>
        <dbReference type="Proteomes" id="UP000199045"/>
    </source>
</evidence>
<dbReference type="OrthoDB" id="321327at2"/>
<dbReference type="SUPFAM" id="SSF51182">
    <property type="entry name" value="RmlC-like cupins"/>
    <property type="match status" value="1"/>
</dbReference>
<comment type="cofactor">
    <cofactor evidence="2">
        <name>Fe cation</name>
        <dbReference type="ChEBI" id="CHEBI:24875"/>
    </cofactor>
    <text evidence="2">Binds 1 Fe cation per subunit.</text>
</comment>
<name>A0A1G7NCN1_CHIFI</name>
<evidence type="ECO:0000256" key="1">
    <source>
        <dbReference type="ARBA" id="ARBA00008416"/>
    </source>
</evidence>
<organism evidence="6 7">
    <name type="scientific">Chitinophaga filiformis</name>
    <name type="common">Myxococcus filiformis</name>
    <name type="synonym">Flexibacter filiformis</name>
    <dbReference type="NCBI Taxonomy" id="104663"/>
    <lineage>
        <taxon>Bacteria</taxon>
        <taxon>Pseudomonadati</taxon>
        <taxon>Bacteroidota</taxon>
        <taxon>Chitinophagia</taxon>
        <taxon>Chitinophagales</taxon>
        <taxon>Chitinophagaceae</taxon>
        <taxon>Chitinophaga</taxon>
    </lineage>
</organism>
<dbReference type="InterPro" id="IPR003829">
    <property type="entry name" value="Pirin_N_dom"/>
</dbReference>
<feature type="binding site" evidence="2">
    <location>
        <position position="103"/>
    </location>
    <ligand>
        <name>Fe cation</name>
        <dbReference type="ChEBI" id="CHEBI:24875"/>
    </ligand>
</feature>
<accession>A0A1G7NCN1</accession>
<dbReference type="Proteomes" id="UP000199045">
    <property type="component" value="Unassembled WGS sequence"/>
</dbReference>
<dbReference type="RefSeq" id="WP_089831377.1">
    <property type="nucleotide sequence ID" value="NZ_FNBN01000002.1"/>
</dbReference>
<keyword evidence="2" id="KW-0479">Metal-binding</keyword>
<evidence type="ECO:0000256" key="3">
    <source>
        <dbReference type="RuleBase" id="RU003457"/>
    </source>
</evidence>
<feature type="domain" description="Pirin N-terminal" evidence="4">
    <location>
        <begin position="29"/>
        <end position="125"/>
    </location>
</feature>
<dbReference type="GO" id="GO:0046872">
    <property type="term" value="F:metal ion binding"/>
    <property type="evidence" value="ECO:0007669"/>
    <property type="project" value="UniProtKB-KW"/>
</dbReference>
<evidence type="ECO:0000259" key="4">
    <source>
        <dbReference type="Pfam" id="PF02678"/>
    </source>
</evidence>
<dbReference type="InterPro" id="IPR012093">
    <property type="entry name" value="Pirin"/>
</dbReference>
<feature type="binding site" evidence="2">
    <location>
        <position position="61"/>
    </location>
    <ligand>
        <name>Fe cation</name>
        <dbReference type="ChEBI" id="CHEBI:24875"/>
    </ligand>
</feature>
<dbReference type="PANTHER" id="PTHR43594">
    <property type="entry name" value="QUERCETIN 2,3-DIOXYGENASE"/>
    <property type="match status" value="1"/>
</dbReference>
<gene>
    <name evidence="6" type="ORF">SAMN04488121_102754</name>
</gene>
<feature type="binding site" evidence="2">
    <location>
        <position position="105"/>
    </location>
    <ligand>
        <name>Fe cation</name>
        <dbReference type="ChEBI" id="CHEBI:24875"/>
    </ligand>
</feature>
<sequence>MKKNIAHILAGRAKNITPTQTVLQPLPHADFRFANPFIVLHHGGPDIVPAGSDDRIHPHPHRGFAPVTFQLQGQAHHKDTTGNDQLLNPGDAQWMFAGKAILHSEGPSAQMHKDGGVSEILQLWVNVPAAHKWDDPRYQFVRKEDMPGILEQDGVNLRLVSGQFDGKTGPVNISFTPVISAVGEIAGGKEVEFNVTEDYWTLLYVAHGRVTIDDITPVPEHSLIVFKREGTMFSVAANEDSQVLFLSAEVIDEPVAAKDNFVMNTMAEVDQAIEDYKNGRFGTLAY</sequence>
<dbReference type="Pfam" id="PF02678">
    <property type="entry name" value="Pirin"/>
    <property type="match status" value="1"/>
</dbReference>
<dbReference type="Gene3D" id="2.60.120.10">
    <property type="entry name" value="Jelly Rolls"/>
    <property type="match status" value="2"/>
</dbReference>
<feature type="binding site" evidence="2">
    <location>
        <position position="59"/>
    </location>
    <ligand>
        <name>Fe cation</name>
        <dbReference type="ChEBI" id="CHEBI:24875"/>
    </ligand>
</feature>
<evidence type="ECO:0008006" key="8">
    <source>
        <dbReference type="Google" id="ProtNLM"/>
    </source>
</evidence>
<dbReference type="PANTHER" id="PTHR43594:SF1">
    <property type="entry name" value="QUERCETIN 2,3-DIOXYGENASE PA2418-RELATED"/>
    <property type="match status" value="1"/>
</dbReference>
<evidence type="ECO:0000313" key="6">
    <source>
        <dbReference type="EMBL" id="SDF71808.1"/>
    </source>
</evidence>
<dbReference type="InterPro" id="IPR014710">
    <property type="entry name" value="RmlC-like_jellyroll"/>
</dbReference>
<dbReference type="InterPro" id="IPR011051">
    <property type="entry name" value="RmlC_Cupin_sf"/>
</dbReference>
<evidence type="ECO:0000259" key="5">
    <source>
        <dbReference type="Pfam" id="PF05726"/>
    </source>
</evidence>
<evidence type="ECO:0000256" key="2">
    <source>
        <dbReference type="PIRSR" id="PIRSR006232-1"/>
    </source>
</evidence>
<dbReference type="PIRSF" id="PIRSF006232">
    <property type="entry name" value="Pirin"/>
    <property type="match status" value="1"/>
</dbReference>
<dbReference type="STRING" id="104663.SAMN04488121_102754"/>
<dbReference type="InterPro" id="IPR008778">
    <property type="entry name" value="Pirin_C_dom"/>
</dbReference>
<dbReference type="EMBL" id="FNBN01000002">
    <property type="protein sequence ID" value="SDF71808.1"/>
    <property type="molecule type" value="Genomic_DNA"/>
</dbReference>
<keyword evidence="2" id="KW-0408">Iron</keyword>
<reference evidence="6 7" key="1">
    <citation type="submission" date="2016-10" db="EMBL/GenBank/DDBJ databases">
        <authorList>
            <person name="de Groot N.N."/>
        </authorList>
    </citation>
    <scope>NUCLEOTIDE SEQUENCE [LARGE SCALE GENOMIC DNA]</scope>
    <source>
        <strain evidence="6 7">DSM 527</strain>
    </source>
</reference>
<feature type="domain" description="Pirin C-terminal" evidence="5">
    <location>
        <begin position="185"/>
        <end position="282"/>
    </location>
</feature>
<proteinExistence type="inferred from homology"/>
<dbReference type="InterPro" id="IPR053186">
    <property type="entry name" value="QDO-related"/>
</dbReference>
<comment type="similarity">
    <text evidence="1 3">Belongs to the pirin family.</text>
</comment>